<feature type="compositionally biased region" description="Basic and acidic residues" evidence="1">
    <location>
        <begin position="837"/>
        <end position="858"/>
    </location>
</feature>
<dbReference type="InterPro" id="IPR051425">
    <property type="entry name" value="Formin_Homology"/>
</dbReference>
<feature type="region of interest" description="Disordered" evidence="1">
    <location>
        <begin position="691"/>
        <end position="746"/>
    </location>
</feature>
<feature type="compositionally biased region" description="Gly residues" evidence="1">
    <location>
        <begin position="765"/>
        <end position="788"/>
    </location>
</feature>
<protein>
    <submittedName>
        <fullName evidence="2">Uncharacterized protein</fullName>
    </submittedName>
</protein>
<feature type="compositionally biased region" description="Basic and acidic residues" evidence="1">
    <location>
        <begin position="1188"/>
        <end position="1203"/>
    </location>
</feature>
<dbReference type="EMBL" id="CDMZ01000084">
    <property type="protein sequence ID" value="CEM06303.1"/>
    <property type="molecule type" value="Genomic_DNA"/>
</dbReference>
<dbReference type="PANTHER" id="PTHR45725:SF18">
    <property type="entry name" value="ORC1-LIKE AAA ATPASE DOMAIN-CONTAINING PROTEIN"/>
    <property type="match status" value="1"/>
</dbReference>
<gene>
    <name evidence="2" type="ORF">Cvel_14882</name>
</gene>
<dbReference type="AlphaFoldDB" id="A0A0G4F3C9"/>
<evidence type="ECO:0000256" key="1">
    <source>
        <dbReference type="SAM" id="MobiDB-lite"/>
    </source>
</evidence>
<feature type="compositionally biased region" description="Low complexity" evidence="1">
    <location>
        <begin position="595"/>
        <end position="606"/>
    </location>
</feature>
<proteinExistence type="predicted"/>
<dbReference type="VEuPathDB" id="CryptoDB:Cvel_14882"/>
<feature type="compositionally biased region" description="Pro residues" evidence="1">
    <location>
        <begin position="379"/>
        <end position="390"/>
    </location>
</feature>
<feature type="compositionally biased region" description="Basic and acidic residues" evidence="1">
    <location>
        <begin position="577"/>
        <end position="586"/>
    </location>
</feature>
<reference evidence="2" key="1">
    <citation type="submission" date="2014-11" db="EMBL/GenBank/DDBJ databases">
        <authorList>
            <person name="Otto D Thomas"/>
            <person name="Naeem Raeece"/>
        </authorList>
    </citation>
    <scope>NUCLEOTIDE SEQUENCE</scope>
</reference>
<name>A0A0G4F3C9_9ALVE</name>
<organism evidence="2">
    <name type="scientific">Chromera velia CCMP2878</name>
    <dbReference type="NCBI Taxonomy" id="1169474"/>
    <lineage>
        <taxon>Eukaryota</taxon>
        <taxon>Sar</taxon>
        <taxon>Alveolata</taxon>
        <taxon>Colpodellida</taxon>
        <taxon>Chromeraceae</taxon>
        <taxon>Chromera</taxon>
    </lineage>
</organism>
<feature type="region of interest" description="Disordered" evidence="1">
    <location>
        <begin position="837"/>
        <end position="886"/>
    </location>
</feature>
<dbReference type="PANTHER" id="PTHR45725">
    <property type="entry name" value="FORMIN HOMOLOGY 2 FAMILY MEMBER"/>
    <property type="match status" value="1"/>
</dbReference>
<sequence>MSAELDAAAKAFLSEFDQYLFELTDAIKKKPTKRAANTEYIERVRKLRNAAVALLSRSNVPQREILSRVQNFALFLVNREEVDLCWQEVISGPLGERFEASLKNFEEIAKGIKDVPGREEGEEPSNTVISGFTPSKRRLRIMADRKYADGLADTLVWKACRALCSYRILTRRDATMRRVDTVRGLRVALDDLTSVVRLLNAQKRFVRESLSWLLFNASLHALRVARTLQSRNFGWVGSASVAFCASAISNCEPLVKPFLLPWRLRLLLEVLRGCEGTGRFGDAVRACETFLAQVDVCEAIERAGASGTSPWEHQRLIVAARTRVQILKVKYEFWKGTKDAQGLLESLQALCTVLPVPPPAKGKPKTDSQNAPAPGKATSPPPKGKAPPPGTKDEAGIAKGPKGGQWEEPQPFPEGLTALLLECGRLSRPMDGGHWDPGSGIPSGALPPPASLPVDGFFDPALLAEEAAAAAAQAAGASGVKEGADAAKGKGADAGGKGKGAAAKGAAKGGAKGGAEASPPPAGDPSFPAPSLSDIRVKQAALLEKTLSVALPQAETVTALQQALERTLQYHLKARLSAEETGEKPPDGGAGGGKAKAPPAKAKAPAGGEGGAEGEPGIPDSEPQWEEALQAAQKAMSLLSVSAHTQLICGALRAGQTEAARTLQKTFSARLKLRHFLSPPIEDVDVVAAPREEEASVPAPEEKSPSAGRENAAGGGAKAADPKAHTPPTPPTEQSDRPGTPVEVPLNVPEGWRQLTVDLNSSTRGGSGGGGKEGGGADDGAGSVGRNGGSLQVGSDRPLRIHLIGRFFDPAGLVQKFAQEVREREEANLKERLEKVKEQRKVEGDKREQERLKAEQEKPPTPPEAQPKGGKAKPSADKSNTAGGQADSANLVPLEELFPSTAALLPNLEVINMAKKELDVLLSRPVNRLCDVRVVFAPRLPKTYAEIEEMQEPPSLTTAPLLKNTEGLEPPKESLLSPAIGWLSEDPQLMEDPRLNTCRAETAYMEGNCRDDTGRDPFILAWASFWKRKTELKSVYTRGEQGHPAVLKWKALPVPLDPHPFSDAKEEEKKRTGAAALQAPLPSIRFPWIVCLSYEESNVISNDPFVAARAGGAISAAASQRGLIAQLSLSPDRLRRLRLQSQSSRKSLSQGTPASGGGSRAAKADPKAKGGAPSGAAGGGGGDDALTEEGRALTEEAEKVGKGGEGEYSVCRFSLSSLCLVLSS</sequence>
<evidence type="ECO:0000313" key="2">
    <source>
        <dbReference type="EMBL" id="CEM06303.1"/>
    </source>
</evidence>
<feature type="region of interest" description="Disordered" evidence="1">
    <location>
        <begin position="358"/>
        <end position="412"/>
    </location>
</feature>
<feature type="compositionally biased region" description="Basic and acidic residues" evidence="1">
    <location>
        <begin position="691"/>
        <end position="704"/>
    </location>
</feature>
<feature type="compositionally biased region" description="Gly residues" evidence="1">
    <location>
        <begin position="1172"/>
        <end position="1183"/>
    </location>
</feature>
<feature type="compositionally biased region" description="Low complexity" evidence="1">
    <location>
        <begin position="1140"/>
        <end position="1150"/>
    </location>
</feature>
<feature type="region of interest" description="Disordered" evidence="1">
    <location>
        <begin position="484"/>
        <end position="531"/>
    </location>
</feature>
<feature type="region of interest" description="Disordered" evidence="1">
    <location>
        <begin position="758"/>
        <end position="794"/>
    </location>
</feature>
<accession>A0A0G4F3C9</accession>
<feature type="region of interest" description="Disordered" evidence="1">
    <location>
        <begin position="577"/>
        <end position="622"/>
    </location>
</feature>
<feature type="region of interest" description="Disordered" evidence="1">
    <location>
        <begin position="1140"/>
        <end position="1203"/>
    </location>
</feature>